<organism evidence="3 4">
    <name type="scientific">Fusarium xylarioides</name>
    <dbReference type="NCBI Taxonomy" id="221167"/>
    <lineage>
        <taxon>Eukaryota</taxon>
        <taxon>Fungi</taxon>
        <taxon>Dikarya</taxon>
        <taxon>Ascomycota</taxon>
        <taxon>Pezizomycotina</taxon>
        <taxon>Sordariomycetes</taxon>
        <taxon>Hypocreomycetidae</taxon>
        <taxon>Hypocreales</taxon>
        <taxon>Nectriaceae</taxon>
        <taxon>Fusarium</taxon>
        <taxon>Fusarium fujikuroi species complex</taxon>
    </lineage>
</organism>
<dbReference type="OrthoDB" id="10673854at2759"/>
<keyword evidence="4" id="KW-1185">Reference proteome</keyword>
<feature type="coiled-coil region" evidence="1">
    <location>
        <begin position="525"/>
        <end position="552"/>
    </location>
</feature>
<accession>A0A9P7HG39</accession>
<dbReference type="EMBL" id="JADFTT010000634">
    <property type="protein sequence ID" value="KAG5759646.1"/>
    <property type="molecule type" value="Genomic_DNA"/>
</dbReference>
<name>A0A9P7HG39_9HYPO</name>
<evidence type="ECO:0000256" key="1">
    <source>
        <dbReference type="SAM" id="Coils"/>
    </source>
</evidence>
<feature type="coiled-coil region" evidence="1">
    <location>
        <begin position="610"/>
        <end position="676"/>
    </location>
</feature>
<keyword evidence="1" id="KW-0175">Coiled coil</keyword>
<evidence type="ECO:0000256" key="2">
    <source>
        <dbReference type="SAM" id="MobiDB-lite"/>
    </source>
</evidence>
<feature type="region of interest" description="Disordered" evidence="2">
    <location>
        <begin position="1"/>
        <end position="60"/>
    </location>
</feature>
<reference evidence="3" key="1">
    <citation type="journal article" date="2020" name="bioRxiv">
        <title>Historical genomics reveals the evolutionary mechanisms behind multiple outbreaks of the host-specific coffee wilt pathogen Fusarium xylarioides.</title>
        <authorList>
            <person name="Peck D."/>
            <person name="Nowell R.W."/>
            <person name="Flood J."/>
            <person name="Ryan M.J."/>
            <person name="Barraclough T.G."/>
        </authorList>
    </citation>
    <scope>NUCLEOTIDE SEQUENCE</scope>
    <source>
        <strain evidence="3">IMI 127659i</strain>
    </source>
</reference>
<proteinExistence type="predicted"/>
<evidence type="ECO:0000313" key="3">
    <source>
        <dbReference type="EMBL" id="KAG5759646.1"/>
    </source>
</evidence>
<comment type="caution">
    <text evidence="3">The sequence shown here is derived from an EMBL/GenBank/DDBJ whole genome shotgun (WGS) entry which is preliminary data.</text>
</comment>
<reference evidence="3" key="2">
    <citation type="submission" date="2020-10" db="EMBL/GenBank/DDBJ databases">
        <authorList>
            <person name="Peck L.D."/>
            <person name="Nowell R.W."/>
            <person name="Flood J."/>
            <person name="Ryan M.J."/>
            <person name="Barraclough T.G."/>
        </authorList>
    </citation>
    <scope>NUCLEOTIDE SEQUENCE</scope>
    <source>
        <strain evidence="3">IMI 127659i</strain>
    </source>
</reference>
<dbReference type="Proteomes" id="UP000750502">
    <property type="component" value="Unassembled WGS sequence"/>
</dbReference>
<dbReference type="AlphaFoldDB" id="A0A9P7HG39"/>
<feature type="compositionally biased region" description="Basic and acidic residues" evidence="2">
    <location>
        <begin position="31"/>
        <end position="60"/>
    </location>
</feature>
<protein>
    <submittedName>
        <fullName evidence="3">Uncharacterized protein</fullName>
    </submittedName>
</protein>
<evidence type="ECO:0000313" key="4">
    <source>
        <dbReference type="Proteomes" id="UP000750502"/>
    </source>
</evidence>
<sequence>MDAFNAFNERMARGESDPANLAAMARITKFKHNDMEETKQEAEDAKQKANESKKDYETRRRQFGPNQQLMIQKVDDICPTLQRKLEMVEQAVEDIPRGPFMETLAQRATNALSENIDRTVNGMVAQFRGLLDSQTQAIPSIEQIDGLVRDRTTANRDVIDEKLKTLKVDLQEAICSVLADAVKGLSTTVDGKQTAAETISEIKAATATTTEEIRHLEQALESTKNEALSKIEAATATTTEEAGLLRQAVESTKNETLSKIEGSGARTHEEVDGVRSDLIATKEEFLSQFNSSSTDTKQGFEGIRTALGQATEATGGMIESVRDRTRDIESALEAQSTKLVSIEEIVERVAATTQTIDDTFDKSKKEFEGAWNMTFQMIQDGFATQSSTDGLLDAKQAILIKLDDKAQLRNAQLSDVENAIHSSLGEVQTRLGQLEQGLAERPTQNMLTSTLTGQLDHAVNILGARIAEYENKAINSLEYHESVEKQRALFKKDLEDCQTTICQAVQTTTDRVERLLSDKVSDQLQQEFKTKLEAKDQDIRRLSEKVESLTTSCNDKEAINQLLQQQLSTHEGRLKDRDDLCLAREDALRQALSKEALSHQDTLTNFNNREKKSKLDLKEATDRAEAAEIELSHLDHQYHLKLEKLADLEKELEVQKEEAEEEERVHMEEIVWLKERIVAPFEANEIAKILHDMALQVMELDMSPIAASAGQPFVNELASELLLTGSAGRFTSFVHGVDDEKWRCFIDVCKTDNVQPLPNNVCDKHSNECPKVG</sequence>
<gene>
    <name evidence="3" type="ORF">H9Q72_012235</name>
</gene>